<organism evidence="2 3">
    <name type="scientific">Clohesyomyces aquaticus</name>
    <dbReference type="NCBI Taxonomy" id="1231657"/>
    <lineage>
        <taxon>Eukaryota</taxon>
        <taxon>Fungi</taxon>
        <taxon>Dikarya</taxon>
        <taxon>Ascomycota</taxon>
        <taxon>Pezizomycotina</taxon>
        <taxon>Dothideomycetes</taxon>
        <taxon>Pleosporomycetidae</taxon>
        <taxon>Pleosporales</taxon>
        <taxon>Lindgomycetaceae</taxon>
        <taxon>Clohesyomyces</taxon>
    </lineage>
</organism>
<feature type="transmembrane region" description="Helical" evidence="1">
    <location>
        <begin position="260"/>
        <end position="278"/>
    </location>
</feature>
<feature type="transmembrane region" description="Helical" evidence="1">
    <location>
        <begin position="320"/>
        <end position="337"/>
    </location>
</feature>
<keyword evidence="3" id="KW-1185">Reference proteome</keyword>
<keyword evidence="1" id="KW-0812">Transmembrane</keyword>
<accession>A0A1Y1ZW02</accession>
<comment type="caution">
    <text evidence="2">The sequence shown here is derived from an EMBL/GenBank/DDBJ whole genome shotgun (WGS) entry which is preliminary data.</text>
</comment>
<proteinExistence type="predicted"/>
<feature type="transmembrane region" description="Helical" evidence="1">
    <location>
        <begin position="158"/>
        <end position="180"/>
    </location>
</feature>
<keyword evidence="1" id="KW-0472">Membrane</keyword>
<feature type="transmembrane region" description="Helical" evidence="1">
    <location>
        <begin position="200"/>
        <end position="226"/>
    </location>
</feature>
<dbReference type="AlphaFoldDB" id="A0A1Y1ZW02"/>
<dbReference type="OrthoDB" id="3550824at2759"/>
<dbReference type="EMBL" id="MCFA01000033">
    <property type="protein sequence ID" value="ORY14426.1"/>
    <property type="molecule type" value="Genomic_DNA"/>
</dbReference>
<sequence length="400" mass="45317">MRSPHYHYHRHPPVTILNLNTTASVPDPLGIARVNGFYGPGTWASWQLAIATSWYNIFWNPNSRNVYDLIPYLLMTNWAAIDLIRQYTHRHETPGSEAFGRIAAAFNLTSWGLANVVIQFTVCLIQSDIQSQAESRAQRTSAFRHVRTGAGRGRPLKFIILGTGAFMPSAAITFISPSLFKDGTFGDTLPALYWKDISSPVHWFALATASTLGVYCLTSLFFLCLAHAVHFYETFQTPYLTSPHTLISRFEAMSMRTDRALKIGALCGCCATILFFNILLKSWRVWGDNWVLVIVVWPVTMFWLWFCFCAHWVAIFSTPFLALIFASKAVLSGFKIVPGSCFMMPCAPQSISEWDQAFALFLGLVMFLYETGPAWRRVRRARWRRALRSSERHSEVLNAA</sequence>
<protein>
    <submittedName>
        <fullName evidence="2">Uncharacterized protein</fullName>
    </submittedName>
</protein>
<keyword evidence="1" id="KW-1133">Transmembrane helix</keyword>
<evidence type="ECO:0000313" key="2">
    <source>
        <dbReference type="EMBL" id="ORY14426.1"/>
    </source>
</evidence>
<name>A0A1Y1ZW02_9PLEO</name>
<feature type="transmembrane region" description="Helical" evidence="1">
    <location>
        <begin position="357"/>
        <end position="375"/>
    </location>
</feature>
<reference evidence="2 3" key="1">
    <citation type="submission" date="2016-07" db="EMBL/GenBank/DDBJ databases">
        <title>Pervasive Adenine N6-methylation of Active Genes in Fungi.</title>
        <authorList>
            <consortium name="DOE Joint Genome Institute"/>
            <person name="Mondo S.J."/>
            <person name="Dannebaum R.O."/>
            <person name="Kuo R.C."/>
            <person name="Labutti K."/>
            <person name="Haridas S."/>
            <person name="Kuo A."/>
            <person name="Salamov A."/>
            <person name="Ahrendt S.R."/>
            <person name="Lipzen A."/>
            <person name="Sullivan W."/>
            <person name="Andreopoulos W.B."/>
            <person name="Clum A."/>
            <person name="Lindquist E."/>
            <person name="Daum C."/>
            <person name="Ramamoorthy G.K."/>
            <person name="Gryganskyi A."/>
            <person name="Culley D."/>
            <person name="Magnuson J.K."/>
            <person name="James T.Y."/>
            <person name="O'Malley M.A."/>
            <person name="Stajich J.E."/>
            <person name="Spatafora J.W."/>
            <person name="Visel A."/>
            <person name="Grigoriev I.V."/>
        </authorList>
    </citation>
    <scope>NUCLEOTIDE SEQUENCE [LARGE SCALE GENOMIC DNA]</scope>
    <source>
        <strain evidence="2 3">CBS 115471</strain>
    </source>
</reference>
<feature type="transmembrane region" description="Helical" evidence="1">
    <location>
        <begin position="290"/>
        <end position="313"/>
    </location>
</feature>
<gene>
    <name evidence="2" type="ORF">BCR34DRAFT_646411</name>
</gene>
<evidence type="ECO:0000256" key="1">
    <source>
        <dbReference type="SAM" id="Phobius"/>
    </source>
</evidence>
<evidence type="ECO:0000313" key="3">
    <source>
        <dbReference type="Proteomes" id="UP000193144"/>
    </source>
</evidence>
<dbReference type="Proteomes" id="UP000193144">
    <property type="component" value="Unassembled WGS sequence"/>
</dbReference>